<reference evidence="3" key="1">
    <citation type="submission" date="2020-10" db="EMBL/GenBank/DDBJ databases">
        <authorList>
            <person name="Gilroy R."/>
        </authorList>
    </citation>
    <scope>NUCLEOTIDE SEQUENCE</scope>
    <source>
        <strain evidence="3">CHK152-2994</strain>
    </source>
</reference>
<keyword evidence="1 3" id="KW-0413">Isomerase</keyword>
<dbReference type="SUPFAM" id="SSF54534">
    <property type="entry name" value="FKBP-like"/>
    <property type="match status" value="1"/>
</dbReference>
<dbReference type="GO" id="GO:0003755">
    <property type="term" value="F:peptidyl-prolyl cis-trans isomerase activity"/>
    <property type="evidence" value="ECO:0007669"/>
    <property type="project" value="UniProtKB-KW"/>
</dbReference>
<dbReference type="InterPro" id="IPR000297">
    <property type="entry name" value="PPIase_PpiC"/>
</dbReference>
<protein>
    <submittedName>
        <fullName evidence="3">Peptidyl-prolyl cis-trans isomerase</fullName>
    </submittedName>
</protein>
<comment type="caution">
    <text evidence="3">The sequence shown here is derived from an EMBL/GenBank/DDBJ whole genome shotgun (WGS) entry which is preliminary data.</text>
</comment>
<dbReference type="EMBL" id="DVJO01000178">
    <property type="protein sequence ID" value="HIS83569.1"/>
    <property type="molecule type" value="Genomic_DNA"/>
</dbReference>
<proteinExistence type="predicted"/>
<dbReference type="Gene3D" id="3.10.50.40">
    <property type="match status" value="1"/>
</dbReference>
<name>A0A9D1FXK2_9BACT</name>
<sequence>MLLTSAVFAGEEVTQVRASHILVKTANEAMQIKKEIDNGGDFEYYARLYSICPSGQRGGDLGYFGRGQMVPEFENKAFSLPVGEVSNPVFSPFGWHLIKVTDRRHT</sequence>
<dbReference type="PANTHER" id="PTHR47245:SF2">
    <property type="entry name" value="PEPTIDYL-PROLYL CIS-TRANS ISOMERASE HP_0175-RELATED"/>
    <property type="match status" value="1"/>
</dbReference>
<evidence type="ECO:0000313" key="3">
    <source>
        <dbReference type="EMBL" id="HIS83569.1"/>
    </source>
</evidence>
<organism evidence="3 4">
    <name type="scientific">Candidatus Scatenecus faecavium</name>
    <dbReference type="NCBI Taxonomy" id="2840915"/>
    <lineage>
        <taxon>Bacteria</taxon>
        <taxon>Candidatus Scatenecus</taxon>
    </lineage>
</organism>
<dbReference type="PROSITE" id="PS50198">
    <property type="entry name" value="PPIC_PPIASE_2"/>
    <property type="match status" value="1"/>
</dbReference>
<dbReference type="InterPro" id="IPR050245">
    <property type="entry name" value="PrsA_foldase"/>
</dbReference>
<dbReference type="PANTHER" id="PTHR47245">
    <property type="entry name" value="PEPTIDYLPROLYL ISOMERASE"/>
    <property type="match status" value="1"/>
</dbReference>
<evidence type="ECO:0000259" key="2">
    <source>
        <dbReference type="PROSITE" id="PS50198"/>
    </source>
</evidence>
<accession>A0A9D1FXK2</accession>
<evidence type="ECO:0000313" key="4">
    <source>
        <dbReference type="Proteomes" id="UP000824139"/>
    </source>
</evidence>
<evidence type="ECO:0000256" key="1">
    <source>
        <dbReference type="PROSITE-ProRule" id="PRU00278"/>
    </source>
</evidence>
<gene>
    <name evidence="3" type="ORF">IAD41_08215</name>
</gene>
<dbReference type="Proteomes" id="UP000824139">
    <property type="component" value="Unassembled WGS sequence"/>
</dbReference>
<dbReference type="AlphaFoldDB" id="A0A9D1FXK2"/>
<feature type="domain" description="PpiC" evidence="2">
    <location>
        <begin position="13"/>
        <end position="102"/>
    </location>
</feature>
<dbReference type="Pfam" id="PF00639">
    <property type="entry name" value="Rotamase"/>
    <property type="match status" value="1"/>
</dbReference>
<reference evidence="3" key="2">
    <citation type="journal article" date="2021" name="PeerJ">
        <title>Extensive microbial diversity within the chicken gut microbiome revealed by metagenomics and culture.</title>
        <authorList>
            <person name="Gilroy R."/>
            <person name="Ravi A."/>
            <person name="Getino M."/>
            <person name="Pursley I."/>
            <person name="Horton D.L."/>
            <person name="Alikhan N.F."/>
            <person name="Baker D."/>
            <person name="Gharbi K."/>
            <person name="Hall N."/>
            <person name="Watson M."/>
            <person name="Adriaenssens E.M."/>
            <person name="Foster-Nyarko E."/>
            <person name="Jarju S."/>
            <person name="Secka A."/>
            <person name="Antonio M."/>
            <person name="Oren A."/>
            <person name="Chaudhuri R.R."/>
            <person name="La Ragione R."/>
            <person name="Hildebrand F."/>
            <person name="Pallen M.J."/>
        </authorList>
    </citation>
    <scope>NUCLEOTIDE SEQUENCE</scope>
    <source>
        <strain evidence="3">CHK152-2994</strain>
    </source>
</reference>
<keyword evidence="1" id="KW-0697">Rotamase</keyword>
<dbReference type="InterPro" id="IPR046357">
    <property type="entry name" value="PPIase_dom_sf"/>
</dbReference>